<feature type="compositionally biased region" description="Basic and acidic residues" evidence="2">
    <location>
        <begin position="651"/>
        <end position="661"/>
    </location>
</feature>
<dbReference type="EMBL" id="JAPQKO010000006">
    <property type="protein sequence ID" value="KAJ5155511.1"/>
    <property type="molecule type" value="Genomic_DNA"/>
</dbReference>
<reference evidence="4" key="1">
    <citation type="submission" date="2022-11" db="EMBL/GenBank/DDBJ databases">
        <authorList>
            <person name="Petersen C."/>
        </authorList>
    </citation>
    <scope>NUCLEOTIDE SEQUENCE</scope>
    <source>
        <strain evidence="4">IBT 21917</strain>
    </source>
</reference>
<feature type="region of interest" description="Disordered" evidence="2">
    <location>
        <begin position="1"/>
        <end position="41"/>
    </location>
</feature>
<dbReference type="FunFam" id="2.40.50.140:FF:000174">
    <property type="entry name" value="DNA replication licensing factor mcm10"/>
    <property type="match status" value="1"/>
</dbReference>
<feature type="compositionally biased region" description="Polar residues" evidence="2">
    <location>
        <begin position="662"/>
        <end position="677"/>
    </location>
</feature>
<feature type="region of interest" description="Disordered" evidence="2">
    <location>
        <begin position="694"/>
        <end position="751"/>
    </location>
</feature>
<feature type="compositionally biased region" description="Gly residues" evidence="2">
    <location>
        <begin position="519"/>
        <end position="534"/>
    </location>
</feature>
<organism evidence="4 5">
    <name type="scientific">Penicillium capsulatum</name>
    <dbReference type="NCBI Taxonomy" id="69766"/>
    <lineage>
        <taxon>Eukaryota</taxon>
        <taxon>Fungi</taxon>
        <taxon>Dikarya</taxon>
        <taxon>Ascomycota</taxon>
        <taxon>Pezizomycotina</taxon>
        <taxon>Eurotiomycetes</taxon>
        <taxon>Eurotiomycetidae</taxon>
        <taxon>Eurotiales</taxon>
        <taxon>Aspergillaceae</taxon>
        <taxon>Penicillium</taxon>
    </lineage>
</organism>
<dbReference type="GO" id="GO:0043596">
    <property type="term" value="C:nuclear replication fork"/>
    <property type="evidence" value="ECO:0007669"/>
    <property type="project" value="TreeGrafter"/>
</dbReference>
<dbReference type="OrthoDB" id="273123at2759"/>
<dbReference type="GO" id="GO:0003697">
    <property type="term" value="F:single-stranded DNA binding"/>
    <property type="evidence" value="ECO:0007669"/>
    <property type="project" value="InterPro"/>
</dbReference>
<dbReference type="InterPro" id="IPR012340">
    <property type="entry name" value="NA-bd_OB-fold"/>
</dbReference>
<feature type="compositionally biased region" description="Polar residues" evidence="2">
    <location>
        <begin position="156"/>
        <end position="181"/>
    </location>
</feature>
<dbReference type="PANTHER" id="PTHR13454">
    <property type="entry name" value="PROTEIN MCM10 HOMOLOG"/>
    <property type="match status" value="1"/>
</dbReference>
<dbReference type="GO" id="GO:0006270">
    <property type="term" value="P:DNA replication initiation"/>
    <property type="evidence" value="ECO:0007669"/>
    <property type="project" value="InterPro"/>
</dbReference>
<feature type="compositionally biased region" description="Basic and acidic residues" evidence="2">
    <location>
        <begin position="280"/>
        <end position="290"/>
    </location>
</feature>
<dbReference type="GO" id="GO:0003688">
    <property type="term" value="F:DNA replication origin binding"/>
    <property type="evidence" value="ECO:0007669"/>
    <property type="project" value="TreeGrafter"/>
</dbReference>
<feature type="compositionally biased region" description="Polar residues" evidence="2">
    <location>
        <begin position="12"/>
        <end position="21"/>
    </location>
</feature>
<dbReference type="InterPro" id="IPR040184">
    <property type="entry name" value="Mcm10"/>
</dbReference>
<dbReference type="Proteomes" id="UP001146351">
    <property type="component" value="Unassembled WGS sequence"/>
</dbReference>
<accession>A0A9W9HT74</accession>
<dbReference type="Gene3D" id="2.40.50.140">
    <property type="entry name" value="Nucleic acid-binding proteins"/>
    <property type="match status" value="1"/>
</dbReference>
<evidence type="ECO:0000256" key="1">
    <source>
        <dbReference type="ARBA" id="ARBA00009679"/>
    </source>
</evidence>
<evidence type="ECO:0000313" key="4">
    <source>
        <dbReference type="EMBL" id="KAJ5155511.1"/>
    </source>
</evidence>
<sequence length="751" mass="82487">MQTRRELLSSPLKRSNTTPNLRSKADQVLDEDEDGEEDEETLQLQLAEIKARLKLKQLQQKNRGRSGTAGSSTEDGEDARAPSRTQSHALVPSSPQGMQRKSMDEVQVPMSPTRRERAGPVEPWSPQRYRMGIDKGWKASDVSLKKAPSSRMDPRPSSQLGSRSGAISRSSDVFASRPQTSPGGGGLGRIKSFSERMAEGRAAEKSRMERAERVQANRSSAFQVEKSEIDTFKAAAESERLSTPTSTARDPEVQSFSREEIMRSLGKPRHTIQRSQTTSDVRRGDANHAEEPEETGVSEPDASKFESYSSLHLTNRILPHSFLSRNLADKTILKIPDLLKVIKAPSFELPEEIDGDFVVFGIVASKSDPKEVKNSGNASKETADPYDDGRNNSKRYMAITLTDLKWTIDLYLFDTAFPRYYKISEGTLIAILNPIIMPPPKNKLDTNRFSLSLSSSDDKVLEIGYARDIGYCKAVKKDGKTCQSWVDGRKTEFCDFHVDIQVRRTQGQRSGVNSSTGMFGPGGRGGSRTGFFGEGGKRGGGRGAGSNQGLKPEGPQYHWGSGSTYYVAPAPKSRGTGRASFNPVAAGQSSASLLDASDDPFIAAGMMGRGMENKEERLRRRLETQQRERDITHKLVAGRGGVGADYLRTRTANEDATKNKSQDTPSTPKALPPSNSEFGLARFGKAKEVRLSPMKRAHDKPHGSGVKKTRFITSKGIREAGRESLGGPTDSAHGHRQVVFDDDDDDELDII</sequence>
<evidence type="ECO:0000313" key="5">
    <source>
        <dbReference type="Proteomes" id="UP001146351"/>
    </source>
</evidence>
<dbReference type="AlphaFoldDB" id="A0A9W9HT74"/>
<reference evidence="4" key="2">
    <citation type="journal article" date="2023" name="IMA Fungus">
        <title>Comparative genomic study of the Penicillium genus elucidates a diverse pangenome and 15 lateral gene transfer events.</title>
        <authorList>
            <person name="Petersen C."/>
            <person name="Sorensen T."/>
            <person name="Nielsen M.R."/>
            <person name="Sondergaard T.E."/>
            <person name="Sorensen J.L."/>
            <person name="Fitzpatrick D.A."/>
            <person name="Frisvad J.C."/>
            <person name="Nielsen K.L."/>
        </authorList>
    </citation>
    <scope>NUCLEOTIDE SEQUENCE</scope>
    <source>
        <strain evidence="4">IBT 21917</strain>
    </source>
</reference>
<feature type="region of interest" description="Disordered" evidence="2">
    <location>
        <begin position="368"/>
        <end position="389"/>
    </location>
</feature>
<feature type="region of interest" description="Disordered" evidence="2">
    <location>
        <begin position="57"/>
        <end position="303"/>
    </location>
</feature>
<name>A0A9W9HT74_9EURO</name>
<dbReference type="Pfam" id="PF09329">
    <property type="entry name" value="zf-primase"/>
    <property type="match status" value="1"/>
</dbReference>
<proteinExistence type="inferred from homology"/>
<keyword evidence="5" id="KW-1185">Reference proteome</keyword>
<comment type="caution">
    <text evidence="4">The sequence shown here is derived from an EMBL/GenBank/DDBJ whole genome shotgun (WGS) entry which is preliminary data.</text>
</comment>
<feature type="region of interest" description="Disordered" evidence="2">
    <location>
        <begin position="651"/>
        <end position="679"/>
    </location>
</feature>
<feature type="domain" description="Zinc finger Mcm10/DnaG-type" evidence="3">
    <location>
        <begin position="464"/>
        <end position="509"/>
    </location>
</feature>
<feature type="compositionally biased region" description="Basic residues" evidence="2">
    <location>
        <begin position="694"/>
        <end position="710"/>
    </location>
</feature>
<feature type="region of interest" description="Disordered" evidence="2">
    <location>
        <begin position="506"/>
        <end position="557"/>
    </location>
</feature>
<feature type="compositionally biased region" description="Acidic residues" evidence="2">
    <location>
        <begin position="28"/>
        <end position="41"/>
    </location>
</feature>
<feature type="compositionally biased region" description="Basic and acidic residues" evidence="2">
    <location>
        <begin position="225"/>
        <end position="240"/>
    </location>
</feature>
<dbReference type="PANTHER" id="PTHR13454:SF11">
    <property type="entry name" value="PROTEIN MCM10 HOMOLOG"/>
    <property type="match status" value="1"/>
</dbReference>
<evidence type="ECO:0000259" key="3">
    <source>
        <dbReference type="Pfam" id="PF09329"/>
    </source>
</evidence>
<feature type="compositionally biased region" description="Basic and acidic residues" evidence="2">
    <location>
        <begin position="192"/>
        <end position="215"/>
    </location>
</feature>
<gene>
    <name evidence="4" type="ORF">N7492_008314</name>
</gene>
<feature type="compositionally biased region" description="Polar residues" evidence="2">
    <location>
        <begin position="83"/>
        <end position="99"/>
    </location>
</feature>
<feature type="compositionally biased region" description="Basic and acidic residues" evidence="2">
    <location>
        <begin position="249"/>
        <end position="262"/>
    </location>
</feature>
<feature type="compositionally biased region" description="Acidic residues" evidence="2">
    <location>
        <begin position="740"/>
        <end position="751"/>
    </location>
</feature>
<evidence type="ECO:0000256" key="2">
    <source>
        <dbReference type="SAM" id="MobiDB-lite"/>
    </source>
</evidence>
<protein>
    <recommendedName>
        <fullName evidence="3">Zinc finger Mcm10/DnaG-type domain-containing protein</fullName>
    </recommendedName>
</protein>
<comment type="similarity">
    <text evidence="1">Belongs to the MCM10 family.</text>
</comment>
<dbReference type="InterPro" id="IPR015408">
    <property type="entry name" value="Znf_Mcm10/DnaG"/>
</dbReference>